<dbReference type="AlphaFoldDB" id="A0A4U5M7S5"/>
<dbReference type="EMBL" id="AZBU02000009">
    <property type="protein sequence ID" value="TKR64970.1"/>
    <property type="molecule type" value="Genomic_DNA"/>
</dbReference>
<feature type="compositionally biased region" description="Basic and acidic residues" evidence="2">
    <location>
        <begin position="312"/>
        <end position="323"/>
    </location>
</feature>
<accession>A0A4U5M7S5</accession>
<feature type="compositionally biased region" description="Basic and acidic residues" evidence="2">
    <location>
        <begin position="268"/>
        <end position="286"/>
    </location>
</feature>
<dbReference type="PROSITE" id="PS50118">
    <property type="entry name" value="HMG_BOX_2"/>
    <property type="match status" value="1"/>
</dbReference>
<reference evidence="4 5" key="1">
    <citation type="journal article" date="2015" name="Genome Biol.">
        <title>Comparative genomics of Steinernema reveals deeply conserved gene regulatory networks.</title>
        <authorList>
            <person name="Dillman A.R."/>
            <person name="Macchietto M."/>
            <person name="Porter C.F."/>
            <person name="Rogers A."/>
            <person name="Williams B."/>
            <person name="Antoshechkin I."/>
            <person name="Lee M.M."/>
            <person name="Goodwin Z."/>
            <person name="Lu X."/>
            <person name="Lewis E.E."/>
            <person name="Goodrich-Blair H."/>
            <person name="Stock S.P."/>
            <person name="Adams B.J."/>
            <person name="Sternberg P.W."/>
            <person name="Mortazavi A."/>
        </authorList>
    </citation>
    <scope>NUCLEOTIDE SEQUENCE [LARGE SCALE GENOMIC DNA]</scope>
    <source>
        <strain evidence="4 5">ALL</strain>
    </source>
</reference>
<dbReference type="GO" id="GO:0003677">
    <property type="term" value="F:DNA binding"/>
    <property type="evidence" value="ECO:0007669"/>
    <property type="project" value="UniProtKB-UniRule"/>
</dbReference>
<dbReference type="InterPro" id="IPR009071">
    <property type="entry name" value="HMG_box_dom"/>
</dbReference>
<evidence type="ECO:0000313" key="5">
    <source>
        <dbReference type="Proteomes" id="UP000298663"/>
    </source>
</evidence>
<feature type="domain" description="HMG box" evidence="3">
    <location>
        <begin position="64"/>
        <end position="142"/>
    </location>
</feature>
<evidence type="ECO:0000313" key="4">
    <source>
        <dbReference type="EMBL" id="TKR64970.1"/>
    </source>
</evidence>
<feature type="compositionally biased region" description="Basic residues" evidence="2">
    <location>
        <begin position="74"/>
        <end position="83"/>
    </location>
</feature>
<keyword evidence="1" id="KW-0238">DNA-binding</keyword>
<evidence type="ECO:0000256" key="1">
    <source>
        <dbReference type="PROSITE-ProRule" id="PRU00267"/>
    </source>
</evidence>
<feature type="region of interest" description="Disordered" evidence="2">
    <location>
        <begin position="1"/>
        <end position="323"/>
    </location>
</feature>
<feature type="compositionally biased region" description="Low complexity" evidence="2">
    <location>
        <begin position="21"/>
        <end position="32"/>
    </location>
</feature>
<proteinExistence type="predicted"/>
<gene>
    <name evidence="4" type="ORF">L596_025436</name>
</gene>
<dbReference type="Proteomes" id="UP000298663">
    <property type="component" value="Unassembled WGS sequence"/>
</dbReference>
<reference evidence="4 5" key="2">
    <citation type="journal article" date="2019" name="G3 (Bethesda)">
        <title>Hybrid Assembly of the Genome of the Entomopathogenic Nematode Steinernema carpocapsae Identifies the X-Chromosome.</title>
        <authorList>
            <person name="Serra L."/>
            <person name="Macchietto M."/>
            <person name="Macias-Munoz A."/>
            <person name="McGill C.J."/>
            <person name="Rodriguez I.M."/>
            <person name="Rodriguez B."/>
            <person name="Murad R."/>
            <person name="Mortazavi A."/>
        </authorList>
    </citation>
    <scope>NUCLEOTIDE SEQUENCE [LARGE SCALE GENOMIC DNA]</scope>
    <source>
        <strain evidence="4 5">ALL</strain>
    </source>
</reference>
<feature type="compositionally biased region" description="Basic and acidic residues" evidence="2">
    <location>
        <begin position="201"/>
        <end position="211"/>
    </location>
</feature>
<evidence type="ECO:0000256" key="2">
    <source>
        <dbReference type="SAM" id="MobiDB-lite"/>
    </source>
</evidence>
<dbReference type="GO" id="GO:0005634">
    <property type="term" value="C:nucleus"/>
    <property type="evidence" value="ECO:0007669"/>
    <property type="project" value="UniProtKB-UniRule"/>
</dbReference>
<feature type="DNA-binding region" description="HMG box" evidence="1">
    <location>
        <begin position="64"/>
        <end position="142"/>
    </location>
</feature>
<sequence>MCLRRKKLKASSDSNRKIVDSSRPAQSSRGSSDQTQKEKNGKSPMTKSLHRKPEGEMPPAVSPVERPSEEFQKKHQKKRSRKPAAKEKPKKPVEDEEDDVRLKEIKKELEKENLSEKQRKAKAAEERKSRYEKQMLRNPFYKPKLSSDENLPEVIKPAKTLGPKANVGSPGDSKGKSMQGNIDTARLPRPKMPDSASEPSARAEWRSKEILQDEIESDLAFYQTDSPHDLPTPGQQASVKPDCYPSRCRRRATPPGSTRTGRQPTALPEKKRSQKEKTEKSEHAEIQESGCNLELNASEIERAGRRRRRLQKKEDNTLYEVDPKMPEKDFSECKLLSDNEAFAKARIASKKPFMSK</sequence>
<name>A0A4U5M7S5_STECR</name>
<keyword evidence="5" id="KW-1185">Reference proteome</keyword>
<keyword evidence="1" id="KW-0539">Nucleus</keyword>
<feature type="compositionally biased region" description="Basic and acidic residues" evidence="2">
    <location>
        <begin position="100"/>
        <end position="135"/>
    </location>
</feature>
<organism evidence="4 5">
    <name type="scientific">Steinernema carpocapsae</name>
    <name type="common">Entomopathogenic nematode</name>
    <dbReference type="NCBI Taxonomy" id="34508"/>
    <lineage>
        <taxon>Eukaryota</taxon>
        <taxon>Metazoa</taxon>
        <taxon>Ecdysozoa</taxon>
        <taxon>Nematoda</taxon>
        <taxon>Chromadorea</taxon>
        <taxon>Rhabditida</taxon>
        <taxon>Tylenchina</taxon>
        <taxon>Panagrolaimomorpha</taxon>
        <taxon>Strongyloidoidea</taxon>
        <taxon>Steinernematidae</taxon>
        <taxon>Steinernema</taxon>
    </lineage>
</organism>
<comment type="caution">
    <text evidence="4">The sequence shown here is derived from an EMBL/GenBank/DDBJ whole genome shotgun (WGS) entry which is preliminary data.</text>
</comment>
<protein>
    <recommendedName>
        <fullName evidence="3">HMG box domain-containing protein</fullName>
    </recommendedName>
</protein>
<evidence type="ECO:0000259" key="3">
    <source>
        <dbReference type="PROSITE" id="PS50118"/>
    </source>
</evidence>
<feature type="compositionally biased region" description="Basic and acidic residues" evidence="2">
    <location>
        <begin position="84"/>
        <end position="93"/>
    </location>
</feature>